<name>A0ABN9DTX3_9NEOB</name>
<dbReference type="SUPFAM" id="SSF50242">
    <property type="entry name" value="TIMP-like"/>
    <property type="match status" value="1"/>
</dbReference>
<dbReference type="InterPro" id="IPR008993">
    <property type="entry name" value="TIMP-like_OB-fold"/>
</dbReference>
<keyword evidence="2" id="KW-0964">Secreted</keyword>
<evidence type="ECO:0000256" key="2">
    <source>
        <dbReference type="ARBA" id="ARBA00022525"/>
    </source>
</evidence>
<keyword evidence="6" id="KW-1185">Reference proteome</keyword>
<evidence type="ECO:0000313" key="6">
    <source>
        <dbReference type="Proteomes" id="UP001162483"/>
    </source>
</evidence>
<protein>
    <recommendedName>
        <fullName evidence="4">NTR domain-containing protein</fullName>
    </recommendedName>
</protein>
<dbReference type="Proteomes" id="UP001162483">
    <property type="component" value="Unassembled WGS sequence"/>
</dbReference>
<dbReference type="EMBL" id="CATNWA010014800">
    <property type="protein sequence ID" value="CAI9576085.1"/>
    <property type="molecule type" value="Genomic_DNA"/>
</dbReference>
<accession>A0ABN9DTX3</accession>
<dbReference type="InterPro" id="IPR018933">
    <property type="entry name" value="Netrin_module_non-TIMP"/>
</dbReference>
<comment type="subcellular location">
    <subcellularLocation>
        <location evidence="1">Secreted</location>
    </subcellularLocation>
</comment>
<dbReference type="InterPro" id="IPR001134">
    <property type="entry name" value="Netrin_domain"/>
</dbReference>
<dbReference type="SMART" id="SM00643">
    <property type="entry name" value="C345C"/>
    <property type="match status" value="1"/>
</dbReference>
<reference evidence="5" key="1">
    <citation type="submission" date="2023-05" db="EMBL/GenBank/DDBJ databases">
        <authorList>
            <person name="Stuckert A."/>
        </authorList>
    </citation>
    <scope>NUCLEOTIDE SEQUENCE</scope>
</reference>
<evidence type="ECO:0000313" key="5">
    <source>
        <dbReference type="EMBL" id="CAI9576085.1"/>
    </source>
</evidence>
<organism evidence="5 6">
    <name type="scientific">Staurois parvus</name>
    <dbReference type="NCBI Taxonomy" id="386267"/>
    <lineage>
        <taxon>Eukaryota</taxon>
        <taxon>Metazoa</taxon>
        <taxon>Chordata</taxon>
        <taxon>Craniata</taxon>
        <taxon>Vertebrata</taxon>
        <taxon>Euteleostomi</taxon>
        <taxon>Amphibia</taxon>
        <taxon>Batrachia</taxon>
        <taxon>Anura</taxon>
        <taxon>Neobatrachia</taxon>
        <taxon>Ranoidea</taxon>
        <taxon>Ranidae</taxon>
        <taxon>Staurois</taxon>
    </lineage>
</organism>
<keyword evidence="3" id="KW-1015">Disulfide bond</keyword>
<sequence>MELNQIDDESSRRDDKCGKCRKVKGRQNKMKQYCQKDFVFRGRIISKKIVGKETRYDVQVVMTYKNNFPILRREYIWVPNICDCPNLLEKREYILMARRHVNYEHTLNRILLETHSFVRLYRPKEDKMLRDLDQECAKYGYQIGSQQNQ</sequence>
<feature type="domain" description="NTR" evidence="4">
    <location>
        <begin position="17"/>
        <end position="136"/>
    </location>
</feature>
<evidence type="ECO:0000256" key="1">
    <source>
        <dbReference type="ARBA" id="ARBA00004613"/>
    </source>
</evidence>
<proteinExistence type="predicted"/>
<evidence type="ECO:0000256" key="3">
    <source>
        <dbReference type="ARBA" id="ARBA00023157"/>
    </source>
</evidence>
<dbReference type="Gene3D" id="2.40.50.120">
    <property type="match status" value="1"/>
</dbReference>
<evidence type="ECO:0000259" key="4">
    <source>
        <dbReference type="PROSITE" id="PS50189"/>
    </source>
</evidence>
<gene>
    <name evidence="5" type="ORF">SPARVUS_LOCUS8338752</name>
</gene>
<dbReference type="Pfam" id="PF01759">
    <property type="entry name" value="NTR"/>
    <property type="match status" value="1"/>
</dbReference>
<dbReference type="PROSITE" id="PS50189">
    <property type="entry name" value="NTR"/>
    <property type="match status" value="1"/>
</dbReference>
<comment type="caution">
    <text evidence="5">The sequence shown here is derived from an EMBL/GenBank/DDBJ whole genome shotgun (WGS) entry which is preliminary data.</text>
</comment>